<dbReference type="InterPro" id="IPR051333">
    <property type="entry name" value="CLIP_Serine_Protease"/>
</dbReference>
<gene>
    <name evidence="2" type="primary">jg16689</name>
    <name evidence="2" type="ORF">PAEG_LOCUS7612</name>
</gene>
<dbReference type="GO" id="GO:0006508">
    <property type="term" value="P:proteolysis"/>
    <property type="evidence" value="ECO:0007669"/>
    <property type="project" value="InterPro"/>
</dbReference>
<comment type="caution">
    <text evidence="2">The sequence shown here is derived from an EMBL/GenBank/DDBJ whole genome shotgun (WGS) entry which is preliminary data.</text>
</comment>
<accession>A0A8S4R367</accession>
<dbReference type="OrthoDB" id="546450at2759"/>
<protein>
    <submittedName>
        <fullName evidence="2">Jg16689 protein</fullName>
    </submittedName>
</protein>
<reference evidence="2" key="1">
    <citation type="submission" date="2022-03" db="EMBL/GenBank/DDBJ databases">
        <authorList>
            <person name="Lindestad O."/>
        </authorList>
    </citation>
    <scope>NUCLEOTIDE SEQUENCE</scope>
</reference>
<evidence type="ECO:0000259" key="1">
    <source>
        <dbReference type="Pfam" id="PF00089"/>
    </source>
</evidence>
<dbReference type="Gene3D" id="2.40.10.10">
    <property type="entry name" value="Trypsin-like serine proteases"/>
    <property type="match status" value="1"/>
</dbReference>
<dbReference type="GO" id="GO:0004252">
    <property type="term" value="F:serine-type endopeptidase activity"/>
    <property type="evidence" value="ECO:0007669"/>
    <property type="project" value="InterPro"/>
</dbReference>
<dbReference type="PANTHER" id="PTHR24260:SF147">
    <property type="entry name" value="EG:BACR7A4.3 PROTEIN-RELATED"/>
    <property type="match status" value="1"/>
</dbReference>
<dbReference type="Proteomes" id="UP000838756">
    <property type="component" value="Unassembled WGS sequence"/>
</dbReference>
<dbReference type="SUPFAM" id="SSF50494">
    <property type="entry name" value="Trypsin-like serine proteases"/>
    <property type="match status" value="1"/>
</dbReference>
<dbReference type="InterPro" id="IPR043504">
    <property type="entry name" value="Peptidase_S1_PA_chymotrypsin"/>
</dbReference>
<evidence type="ECO:0000313" key="2">
    <source>
        <dbReference type="EMBL" id="CAH2227078.1"/>
    </source>
</evidence>
<dbReference type="Pfam" id="PF00089">
    <property type="entry name" value="Trypsin"/>
    <property type="match status" value="1"/>
</dbReference>
<proteinExistence type="predicted"/>
<evidence type="ECO:0000313" key="3">
    <source>
        <dbReference type="Proteomes" id="UP000838756"/>
    </source>
</evidence>
<feature type="domain" description="Peptidase S1" evidence="1">
    <location>
        <begin position="20"/>
        <end position="67"/>
    </location>
</feature>
<dbReference type="EMBL" id="CAKXAJ010022375">
    <property type="protein sequence ID" value="CAH2227078.1"/>
    <property type="molecule type" value="Genomic_DNA"/>
</dbReference>
<name>A0A8S4R367_9NEOP</name>
<organism evidence="2 3">
    <name type="scientific">Pararge aegeria aegeria</name>
    <dbReference type="NCBI Taxonomy" id="348720"/>
    <lineage>
        <taxon>Eukaryota</taxon>
        <taxon>Metazoa</taxon>
        <taxon>Ecdysozoa</taxon>
        <taxon>Arthropoda</taxon>
        <taxon>Hexapoda</taxon>
        <taxon>Insecta</taxon>
        <taxon>Pterygota</taxon>
        <taxon>Neoptera</taxon>
        <taxon>Endopterygota</taxon>
        <taxon>Lepidoptera</taxon>
        <taxon>Glossata</taxon>
        <taxon>Ditrysia</taxon>
        <taxon>Papilionoidea</taxon>
        <taxon>Nymphalidae</taxon>
        <taxon>Satyrinae</taxon>
        <taxon>Satyrini</taxon>
        <taxon>Parargina</taxon>
        <taxon>Pararge</taxon>
    </lineage>
</organism>
<dbReference type="PANTHER" id="PTHR24260">
    <property type="match status" value="1"/>
</dbReference>
<keyword evidence="3" id="KW-1185">Reference proteome</keyword>
<dbReference type="InterPro" id="IPR001254">
    <property type="entry name" value="Trypsin_dom"/>
</dbReference>
<dbReference type="AlphaFoldDB" id="A0A8S4R367"/>
<sequence length="82" mass="8860">MTSFSKAALGWVDAVGNYVFQCGGSLISSRFVLTAAHCTHTPNKLLRDPKPQIVRLGDQNLNNNVRDNASPIEVSIQTASNC</sequence>
<dbReference type="InterPro" id="IPR009003">
    <property type="entry name" value="Peptidase_S1_PA"/>
</dbReference>